<gene>
    <name evidence="1" type="ORF">O6H91_08G105400</name>
</gene>
<evidence type="ECO:0000313" key="1">
    <source>
        <dbReference type="EMBL" id="KAJ7547821.1"/>
    </source>
</evidence>
<dbReference type="Proteomes" id="UP001162992">
    <property type="component" value="Chromosome 8"/>
</dbReference>
<accession>A0ACC2D0P2</accession>
<keyword evidence="2" id="KW-1185">Reference proteome</keyword>
<reference evidence="2" key="1">
    <citation type="journal article" date="2024" name="Proc. Natl. Acad. Sci. U.S.A.">
        <title>Extraordinary preservation of gene collinearity over three hundred million years revealed in homosporous lycophytes.</title>
        <authorList>
            <person name="Li C."/>
            <person name="Wickell D."/>
            <person name="Kuo L.Y."/>
            <person name="Chen X."/>
            <person name="Nie B."/>
            <person name="Liao X."/>
            <person name="Peng D."/>
            <person name="Ji J."/>
            <person name="Jenkins J."/>
            <person name="Williams M."/>
            <person name="Shu S."/>
            <person name="Plott C."/>
            <person name="Barry K."/>
            <person name="Rajasekar S."/>
            <person name="Grimwood J."/>
            <person name="Han X."/>
            <person name="Sun S."/>
            <person name="Hou Z."/>
            <person name="He W."/>
            <person name="Dai G."/>
            <person name="Sun C."/>
            <person name="Schmutz J."/>
            <person name="Leebens-Mack J.H."/>
            <person name="Li F.W."/>
            <person name="Wang L."/>
        </authorList>
    </citation>
    <scope>NUCLEOTIDE SEQUENCE [LARGE SCALE GENOMIC DNA]</scope>
    <source>
        <strain evidence="2">cv. PW_Plant_1</strain>
    </source>
</reference>
<comment type="caution">
    <text evidence="1">The sequence shown here is derived from an EMBL/GenBank/DDBJ whole genome shotgun (WGS) entry which is preliminary data.</text>
</comment>
<name>A0ACC2D0P2_DIPCM</name>
<protein>
    <submittedName>
        <fullName evidence="1">Uncharacterized protein</fullName>
    </submittedName>
</protein>
<organism evidence="1 2">
    <name type="scientific">Diphasiastrum complanatum</name>
    <name type="common">Issler's clubmoss</name>
    <name type="synonym">Lycopodium complanatum</name>
    <dbReference type="NCBI Taxonomy" id="34168"/>
    <lineage>
        <taxon>Eukaryota</taxon>
        <taxon>Viridiplantae</taxon>
        <taxon>Streptophyta</taxon>
        <taxon>Embryophyta</taxon>
        <taxon>Tracheophyta</taxon>
        <taxon>Lycopodiopsida</taxon>
        <taxon>Lycopodiales</taxon>
        <taxon>Lycopodiaceae</taxon>
        <taxon>Lycopodioideae</taxon>
        <taxon>Diphasiastrum</taxon>
    </lineage>
</organism>
<sequence length="466" mass="51399">MFSEYDILPGFPTMTSDKSFAEHALLQNDSGDFGESCTGNPAFNSELELDSDSFLFSPGALSSSSSESSDNFRSFPKEGDVLVSKDQPLDNNGTDIGDMPEASVIFSQRKCITVAKKLRDHSRHHFAETFRKKFHEVVTEEAARGNKEAMKLKDELLRRLPDPNLDDSSWEYFLNCSGSKGNTVKEEGEQGISRKEEPQPGTTTNGVKTKKPLSALSLPRNSTVTEDFINNSQSFFLDSPIAWQRSPLVSPCGSKRVRGTPSSISPQPQLSGVWDGLPLDEHDSEDMVLYGVLKEAVRKGWVPVTPAAKQSGKEGEKTIKEETLSELEAPESQAAGEKHVENQKTQHYIGVRQRPWGKFAAEIRDSAKQGTRIWLGTFDTAEEAALAYDKAAMDMRGSRAQLNFPPSVVLRSMALRHASGGMHQMPCSNAFPDSFSFFGAQIPEIHLEGSINYLNQSVGDKRKTPP</sequence>
<evidence type="ECO:0000313" key="2">
    <source>
        <dbReference type="Proteomes" id="UP001162992"/>
    </source>
</evidence>
<dbReference type="EMBL" id="CM055099">
    <property type="protein sequence ID" value="KAJ7547821.1"/>
    <property type="molecule type" value="Genomic_DNA"/>
</dbReference>
<proteinExistence type="predicted"/>